<dbReference type="EMBL" id="GBXM01102273">
    <property type="protein sequence ID" value="JAH06304.1"/>
    <property type="molecule type" value="Transcribed_RNA"/>
</dbReference>
<reference evidence="1" key="1">
    <citation type="submission" date="2014-11" db="EMBL/GenBank/DDBJ databases">
        <authorList>
            <person name="Amaro Gonzalez C."/>
        </authorList>
    </citation>
    <scope>NUCLEOTIDE SEQUENCE</scope>
</reference>
<name>A0A0E9PP91_ANGAN</name>
<organism evidence="1">
    <name type="scientific">Anguilla anguilla</name>
    <name type="common">European freshwater eel</name>
    <name type="synonym">Muraena anguilla</name>
    <dbReference type="NCBI Taxonomy" id="7936"/>
    <lineage>
        <taxon>Eukaryota</taxon>
        <taxon>Metazoa</taxon>
        <taxon>Chordata</taxon>
        <taxon>Craniata</taxon>
        <taxon>Vertebrata</taxon>
        <taxon>Euteleostomi</taxon>
        <taxon>Actinopterygii</taxon>
        <taxon>Neopterygii</taxon>
        <taxon>Teleostei</taxon>
        <taxon>Anguilliformes</taxon>
        <taxon>Anguillidae</taxon>
        <taxon>Anguilla</taxon>
    </lineage>
</organism>
<dbReference type="AlphaFoldDB" id="A0A0E9PP91"/>
<accession>A0A0E9PP91</accession>
<evidence type="ECO:0000313" key="1">
    <source>
        <dbReference type="EMBL" id="JAH06304.1"/>
    </source>
</evidence>
<protein>
    <submittedName>
        <fullName evidence="1">Uncharacterized protein</fullName>
    </submittedName>
</protein>
<sequence length="35" mass="3994">MLHLLVFHRGDRLRGDALADVLGRHLQACPHCRES</sequence>
<proteinExistence type="predicted"/>
<reference evidence="1" key="2">
    <citation type="journal article" date="2015" name="Fish Shellfish Immunol.">
        <title>Early steps in the European eel (Anguilla anguilla)-Vibrio vulnificus interaction in the gills: Role of the RtxA13 toxin.</title>
        <authorList>
            <person name="Callol A."/>
            <person name="Pajuelo D."/>
            <person name="Ebbesson L."/>
            <person name="Teles M."/>
            <person name="MacKenzie S."/>
            <person name="Amaro C."/>
        </authorList>
    </citation>
    <scope>NUCLEOTIDE SEQUENCE</scope>
</reference>